<protein>
    <recommendedName>
        <fullName evidence="4">Transketolase-like pyrimidine-binding domain-containing protein</fullName>
    </recommendedName>
</protein>
<dbReference type="SUPFAM" id="SSF52518">
    <property type="entry name" value="Thiamin diphosphate-binding fold (THDP-binding)"/>
    <property type="match status" value="1"/>
</dbReference>
<dbReference type="Pfam" id="PF02779">
    <property type="entry name" value="Transket_pyr"/>
    <property type="match status" value="1"/>
</dbReference>
<sequence length="326" mass="35172">MATKTYIAAIQEALDLALDHDENTLIFGEDVGKNGGVFRATDGLQAKYGEERVFNTPLAESGIGGMAIGLATQNYRPIMEIQFFGFVFEVMDSIAGQMARTRFRFNNTKEMPIVVRAPYGGGTKTPEMHADNLEGMVAQVPGVRVVMPANPADAKGLLLSSVESNDPVIFLENLHLYRSLKGEVPEGYYTTPLDEAVITREGKDLSIISYGGGVPVSLKAAEELAKQGIDAEVVDLRTVSPLDLKTIGASVEKTGRVLVVQEAQRMAGVGATVMAEIAERFILSLKAPIGRVAAPDSIYPFAQAENDWMVKADDVVAKAQEVVNYD</sequence>
<dbReference type="SUPFAM" id="SSF52922">
    <property type="entry name" value="TK C-terminal domain-like"/>
    <property type="match status" value="1"/>
</dbReference>
<dbReference type="InterPro" id="IPR033248">
    <property type="entry name" value="Transketolase_C"/>
</dbReference>
<comment type="caution">
    <text evidence="5">The sequence shown here is derived from an EMBL/GenBank/DDBJ whole genome shotgun (WGS) entry which is preliminary data.</text>
</comment>
<dbReference type="FunFam" id="3.40.50.970:FF:000001">
    <property type="entry name" value="Pyruvate dehydrogenase E1 beta subunit"/>
    <property type="match status" value="1"/>
</dbReference>
<gene>
    <name evidence="5" type="ORF">IV73_GL000299</name>
</gene>
<evidence type="ECO:0000256" key="3">
    <source>
        <dbReference type="ARBA" id="ARBA00023052"/>
    </source>
</evidence>
<accession>A0A0R2JEI8</accession>
<dbReference type="Gene3D" id="3.40.50.920">
    <property type="match status" value="1"/>
</dbReference>
<evidence type="ECO:0000313" key="6">
    <source>
        <dbReference type="Proteomes" id="UP000051655"/>
    </source>
</evidence>
<dbReference type="SMART" id="SM00861">
    <property type="entry name" value="Transket_pyr"/>
    <property type="match status" value="1"/>
</dbReference>
<dbReference type="AlphaFoldDB" id="A0A0R2JEI8"/>
<dbReference type="InterPro" id="IPR029061">
    <property type="entry name" value="THDP-binding"/>
</dbReference>
<dbReference type="InterPro" id="IPR009014">
    <property type="entry name" value="Transketo_C/PFOR_II"/>
</dbReference>
<reference evidence="5 6" key="1">
    <citation type="journal article" date="2015" name="Genome Announc.">
        <title>Expanding the biotechnology potential of lactobacilli through comparative genomics of 213 strains and associated genera.</title>
        <authorList>
            <person name="Sun Z."/>
            <person name="Harris H.M."/>
            <person name="McCann A."/>
            <person name="Guo C."/>
            <person name="Argimon S."/>
            <person name="Zhang W."/>
            <person name="Yang X."/>
            <person name="Jeffery I.B."/>
            <person name="Cooney J.C."/>
            <person name="Kagawa T.F."/>
            <person name="Liu W."/>
            <person name="Song Y."/>
            <person name="Salvetti E."/>
            <person name="Wrobel A."/>
            <person name="Rasinkangas P."/>
            <person name="Parkhill J."/>
            <person name="Rea M.C."/>
            <person name="O'Sullivan O."/>
            <person name="Ritari J."/>
            <person name="Douillard F.P."/>
            <person name="Paul Ross R."/>
            <person name="Yang R."/>
            <person name="Briner A.E."/>
            <person name="Felis G.E."/>
            <person name="de Vos W.M."/>
            <person name="Barrangou R."/>
            <person name="Klaenhammer T.R."/>
            <person name="Caufield P.W."/>
            <person name="Cui Y."/>
            <person name="Zhang H."/>
            <person name="O'Toole P.W."/>
        </authorList>
    </citation>
    <scope>NUCLEOTIDE SEQUENCE [LARGE SCALE GENOMIC DNA]</scope>
    <source>
        <strain evidence="5 6">DSM 20593</strain>
    </source>
</reference>
<evidence type="ECO:0000259" key="4">
    <source>
        <dbReference type="SMART" id="SM00861"/>
    </source>
</evidence>
<dbReference type="PANTHER" id="PTHR43257:SF2">
    <property type="entry name" value="PYRUVATE DEHYDROGENASE E1 COMPONENT SUBUNIT BETA"/>
    <property type="match status" value="1"/>
</dbReference>
<dbReference type="Proteomes" id="UP000051655">
    <property type="component" value="Unassembled WGS sequence"/>
</dbReference>
<dbReference type="STRING" id="1616.IV73_GL000299"/>
<dbReference type="OrthoDB" id="9771835at2"/>
<proteinExistence type="predicted"/>
<dbReference type="CDD" id="cd07036">
    <property type="entry name" value="TPP_PYR_E1-PDHc-beta_like"/>
    <property type="match status" value="1"/>
</dbReference>
<dbReference type="Gene3D" id="3.40.50.970">
    <property type="match status" value="1"/>
</dbReference>
<feature type="domain" description="Transketolase-like pyrimidine-binding" evidence="4">
    <location>
        <begin position="4"/>
        <end position="179"/>
    </location>
</feature>
<dbReference type="PANTHER" id="PTHR43257">
    <property type="entry name" value="PYRUVATE DEHYDROGENASE E1 COMPONENT BETA SUBUNIT"/>
    <property type="match status" value="1"/>
</dbReference>
<keyword evidence="3" id="KW-0786">Thiamine pyrophosphate</keyword>
<dbReference type="InterPro" id="IPR005475">
    <property type="entry name" value="Transketolase-like_Pyr-bd"/>
</dbReference>
<organism evidence="5 6">
    <name type="scientific">Weissella kandleri</name>
    <dbReference type="NCBI Taxonomy" id="1616"/>
    <lineage>
        <taxon>Bacteria</taxon>
        <taxon>Bacillati</taxon>
        <taxon>Bacillota</taxon>
        <taxon>Bacilli</taxon>
        <taxon>Lactobacillales</taxon>
        <taxon>Lactobacillaceae</taxon>
        <taxon>Weissella</taxon>
    </lineage>
</organism>
<dbReference type="RefSeq" id="WP_057753776.1">
    <property type="nucleotide sequence ID" value="NZ_JQBP01000001.1"/>
</dbReference>
<keyword evidence="6" id="KW-1185">Reference proteome</keyword>
<dbReference type="EMBL" id="JQBP01000001">
    <property type="protein sequence ID" value="KRN75800.1"/>
    <property type="molecule type" value="Genomic_DNA"/>
</dbReference>
<evidence type="ECO:0000256" key="1">
    <source>
        <dbReference type="ARBA" id="ARBA00001964"/>
    </source>
</evidence>
<evidence type="ECO:0000256" key="2">
    <source>
        <dbReference type="ARBA" id="ARBA00023002"/>
    </source>
</evidence>
<comment type="cofactor">
    <cofactor evidence="1">
        <name>thiamine diphosphate</name>
        <dbReference type="ChEBI" id="CHEBI:58937"/>
    </cofactor>
</comment>
<keyword evidence="2" id="KW-0560">Oxidoreductase</keyword>
<dbReference type="FunFam" id="3.40.50.920:FF:000001">
    <property type="entry name" value="Pyruvate dehydrogenase E1 beta subunit"/>
    <property type="match status" value="1"/>
</dbReference>
<dbReference type="PATRIC" id="fig|1616.3.peg.304"/>
<dbReference type="Pfam" id="PF02780">
    <property type="entry name" value="Transketolase_C"/>
    <property type="match status" value="1"/>
</dbReference>
<name>A0A0R2JEI8_9LACO</name>
<dbReference type="GO" id="GO:0016491">
    <property type="term" value="F:oxidoreductase activity"/>
    <property type="evidence" value="ECO:0007669"/>
    <property type="project" value="UniProtKB-KW"/>
</dbReference>
<evidence type="ECO:0000313" key="5">
    <source>
        <dbReference type="EMBL" id="KRN75800.1"/>
    </source>
</evidence>